<evidence type="ECO:0000313" key="2">
    <source>
        <dbReference type="EMBL" id="CAB5501269.1"/>
    </source>
</evidence>
<keyword evidence="1" id="KW-1133">Transmembrane helix</keyword>
<organism evidence="2 3">
    <name type="scientific">Bathymodiolus thermophilus thioautotrophic gill symbiont</name>
    <dbReference type="NCBI Taxonomy" id="2360"/>
    <lineage>
        <taxon>Bacteria</taxon>
        <taxon>Pseudomonadati</taxon>
        <taxon>Pseudomonadota</taxon>
        <taxon>Gammaproteobacteria</taxon>
        <taxon>sulfur-oxidizing symbionts</taxon>
    </lineage>
</organism>
<reference evidence="2 3" key="1">
    <citation type="submission" date="2020-05" db="EMBL/GenBank/DDBJ databases">
        <authorList>
            <person name="Petersen J."/>
            <person name="Sayavedra L."/>
        </authorList>
    </citation>
    <scope>NUCLEOTIDE SEQUENCE [LARGE SCALE GENOMIC DNA]</scope>
    <source>
        <strain evidence="2">B thermophilus SOXS</strain>
    </source>
</reference>
<keyword evidence="1" id="KW-0472">Membrane</keyword>
<proteinExistence type="predicted"/>
<dbReference type="Proteomes" id="UP000643672">
    <property type="component" value="Unassembled WGS sequence"/>
</dbReference>
<feature type="transmembrane region" description="Helical" evidence="1">
    <location>
        <begin position="31"/>
        <end position="52"/>
    </location>
</feature>
<evidence type="ECO:0000313" key="3">
    <source>
        <dbReference type="Proteomes" id="UP000643672"/>
    </source>
</evidence>
<keyword evidence="1" id="KW-0812">Transmembrane</keyword>
<protein>
    <submittedName>
        <fullName evidence="2">Uncharacterized protein</fullName>
    </submittedName>
</protein>
<evidence type="ECO:0000256" key="1">
    <source>
        <dbReference type="SAM" id="Phobius"/>
    </source>
</evidence>
<name>A0A8H8XBP3_9GAMM</name>
<dbReference type="AlphaFoldDB" id="A0A8H8XBP3"/>
<feature type="transmembrane region" description="Helical" evidence="1">
    <location>
        <begin position="194"/>
        <end position="215"/>
    </location>
</feature>
<dbReference type="EMBL" id="CAESAQ020000068">
    <property type="protein sequence ID" value="CAB5501269.1"/>
    <property type="molecule type" value="Genomic_DNA"/>
</dbReference>
<keyword evidence="3" id="KW-1185">Reference proteome</keyword>
<sequence length="242" mass="28206">MYNNKFSLSRTSLVFSMIYQFLKRINIDRPYVFYTLVFVIFVLPLTYVNNFYYYKSIAKVEKTAMLNMANTLNKFSEMCVKLPNNNTTQCIDKLKRFLSSNKDSYGSLVIITAKNKLLLKHDNRWYVHSRLPINLKDVEGAVTTIRSLDANIAITKNSIPNIWYSVYKSVTFSIADIIQKDGIRKKWSYIKRVAIPRSTPFFSFLLIALLIMYFVKKSIIAQIEFINEFEDLEDPKGVGSIF</sequence>
<comment type="caution">
    <text evidence="2">The sequence shown here is derived from an EMBL/GenBank/DDBJ whole genome shotgun (WGS) entry which is preliminary data.</text>
</comment>
<gene>
    <name evidence="2" type="ORF">THERMOS_1354</name>
</gene>
<accession>A0A8H8XBP3</accession>